<dbReference type="InterPro" id="IPR037171">
    <property type="entry name" value="NagB/RpiA_transferase-like"/>
</dbReference>
<evidence type="ECO:0000256" key="3">
    <source>
        <dbReference type="ARBA" id="ARBA00023015"/>
    </source>
</evidence>
<keyword evidence="4" id="KW-0238">DNA-binding</keyword>
<dbReference type="GO" id="GO:0003700">
    <property type="term" value="F:DNA-binding transcription factor activity"/>
    <property type="evidence" value="ECO:0007669"/>
    <property type="project" value="InterPro"/>
</dbReference>
<gene>
    <name evidence="8" type="ORF">DXA38_17535</name>
</gene>
<dbReference type="InterPro" id="IPR014036">
    <property type="entry name" value="DeoR-like_C"/>
</dbReference>
<dbReference type="RefSeq" id="WP_117444318.1">
    <property type="nucleotide sequence ID" value="NZ_JAKNHC010000032.1"/>
</dbReference>
<dbReference type="Proteomes" id="UP000260025">
    <property type="component" value="Unassembled WGS sequence"/>
</dbReference>
<dbReference type="Gene3D" id="1.10.10.10">
    <property type="entry name" value="Winged helix-like DNA-binding domain superfamily/Winged helix DNA-binding domain"/>
    <property type="match status" value="1"/>
</dbReference>
<dbReference type="InterPro" id="IPR036388">
    <property type="entry name" value="WH-like_DNA-bd_sf"/>
</dbReference>
<protein>
    <recommendedName>
        <fullName evidence="1">Lactose phosphotransferase system repressor</fullName>
    </recommendedName>
</protein>
<reference evidence="8 9" key="1">
    <citation type="submission" date="2018-08" db="EMBL/GenBank/DDBJ databases">
        <title>A genome reference for cultivated species of the human gut microbiota.</title>
        <authorList>
            <person name="Zou Y."/>
            <person name="Xue W."/>
            <person name="Luo G."/>
        </authorList>
    </citation>
    <scope>NUCLEOTIDE SEQUENCE [LARGE SCALE GENOMIC DNA]</scope>
    <source>
        <strain evidence="8 9">OF01-2LB</strain>
    </source>
</reference>
<evidence type="ECO:0000256" key="5">
    <source>
        <dbReference type="ARBA" id="ARBA00023163"/>
    </source>
</evidence>
<keyword evidence="2" id="KW-0678">Repressor</keyword>
<dbReference type="SMART" id="SM01134">
    <property type="entry name" value="DeoRC"/>
    <property type="match status" value="1"/>
</dbReference>
<evidence type="ECO:0000256" key="2">
    <source>
        <dbReference type="ARBA" id="ARBA00022491"/>
    </source>
</evidence>
<comment type="function">
    <text evidence="6">Repressor of the lactose catabolism operon. Galactose-6-phosphate is the inducer.</text>
</comment>
<dbReference type="InterPro" id="IPR001034">
    <property type="entry name" value="DeoR_HTH"/>
</dbReference>
<keyword evidence="5" id="KW-0804">Transcription</keyword>
<dbReference type="EMBL" id="QVEV01000034">
    <property type="protein sequence ID" value="RGC12237.1"/>
    <property type="molecule type" value="Genomic_DNA"/>
</dbReference>
<dbReference type="Pfam" id="PF00455">
    <property type="entry name" value="DeoRC"/>
    <property type="match status" value="1"/>
</dbReference>
<proteinExistence type="predicted"/>
<keyword evidence="3" id="KW-0805">Transcription regulation</keyword>
<dbReference type="InterPro" id="IPR036390">
    <property type="entry name" value="WH_DNA-bd_sf"/>
</dbReference>
<dbReference type="SUPFAM" id="SSF46785">
    <property type="entry name" value="Winged helix' DNA-binding domain"/>
    <property type="match status" value="1"/>
</dbReference>
<dbReference type="PROSITE" id="PS00894">
    <property type="entry name" value="HTH_DEOR_1"/>
    <property type="match status" value="1"/>
</dbReference>
<comment type="caution">
    <text evidence="8">The sequence shown here is derived from an EMBL/GenBank/DDBJ whole genome shotgun (WGS) entry which is preliminary data.</text>
</comment>
<dbReference type="Gene3D" id="3.40.50.1360">
    <property type="match status" value="1"/>
</dbReference>
<evidence type="ECO:0000256" key="1">
    <source>
        <dbReference type="ARBA" id="ARBA00021390"/>
    </source>
</evidence>
<dbReference type="InterPro" id="IPR050313">
    <property type="entry name" value="Carb_Metab_HTH_regulators"/>
</dbReference>
<dbReference type="PANTHER" id="PTHR30363">
    <property type="entry name" value="HTH-TYPE TRANSCRIPTIONAL REGULATOR SRLR-RELATED"/>
    <property type="match status" value="1"/>
</dbReference>
<dbReference type="Pfam" id="PF08220">
    <property type="entry name" value="HTH_DeoR"/>
    <property type="match status" value="1"/>
</dbReference>
<name>A0A3E2VNZ8_CLOIN</name>
<evidence type="ECO:0000259" key="7">
    <source>
        <dbReference type="PROSITE" id="PS51000"/>
    </source>
</evidence>
<evidence type="ECO:0000256" key="6">
    <source>
        <dbReference type="ARBA" id="ARBA00024937"/>
    </source>
</evidence>
<dbReference type="SUPFAM" id="SSF100950">
    <property type="entry name" value="NagB/RpiA/CoA transferase-like"/>
    <property type="match status" value="1"/>
</dbReference>
<evidence type="ECO:0000313" key="9">
    <source>
        <dbReference type="Proteomes" id="UP000260025"/>
    </source>
</evidence>
<dbReference type="OrthoDB" id="9797223at2"/>
<feature type="domain" description="HTH deoR-type" evidence="7">
    <location>
        <begin position="5"/>
        <end position="60"/>
    </location>
</feature>
<dbReference type="SMART" id="SM00420">
    <property type="entry name" value="HTH_DEOR"/>
    <property type="match status" value="1"/>
</dbReference>
<dbReference type="PROSITE" id="PS51000">
    <property type="entry name" value="HTH_DEOR_2"/>
    <property type="match status" value="1"/>
</dbReference>
<evidence type="ECO:0000256" key="4">
    <source>
        <dbReference type="ARBA" id="ARBA00023125"/>
    </source>
</evidence>
<evidence type="ECO:0000313" key="8">
    <source>
        <dbReference type="EMBL" id="RGC12237.1"/>
    </source>
</evidence>
<dbReference type="InterPro" id="IPR018356">
    <property type="entry name" value="Tscrpt_reg_HTH_DeoR_CS"/>
</dbReference>
<dbReference type="AlphaFoldDB" id="A0A3E2VNZ8"/>
<organism evidence="8 9">
    <name type="scientific">Clostridium innocuum</name>
    <dbReference type="NCBI Taxonomy" id="1522"/>
    <lineage>
        <taxon>Bacteria</taxon>
        <taxon>Bacillati</taxon>
        <taxon>Bacillota</taxon>
        <taxon>Clostridia</taxon>
        <taxon>Eubacteriales</taxon>
        <taxon>Clostridiaceae</taxon>
        <taxon>Clostridium</taxon>
    </lineage>
</organism>
<sequence length="266" mass="30179">MKLPTFERRNDIIRTLLLQGYVKAQLLAEQYQVSMETIRKDLTYLQDIGIARKEYGGASLSQQDIEQSLPIRMEHGTQKQKIARCALGFLEDAKVVFLDAGTTVHELAKLLNDYRPLDIVTNSLLAWDSLDAGRHNVFLTGGKKREKNRSLTGSWCVQAIESVHADICFLGTSGILDRKGPTTHSYQELEAKKAMVRQSERVYVLADHDKFQESGFHTMCLWEDIDGIITDGSLSAKAFKQYEKIVPIWMAQEDENEKNRQNSAVL</sequence>
<accession>A0A3E2VNZ8</accession>
<dbReference type="GO" id="GO:0003677">
    <property type="term" value="F:DNA binding"/>
    <property type="evidence" value="ECO:0007669"/>
    <property type="project" value="UniProtKB-KW"/>
</dbReference>
<dbReference type="PANTHER" id="PTHR30363:SF4">
    <property type="entry name" value="GLYCEROL-3-PHOSPHATE REGULON REPRESSOR"/>
    <property type="match status" value="1"/>
</dbReference>